<evidence type="ECO:0000313" key="1">
    <source>
        <dbReference type="EMBL" id="ABT13587.1"/>
    </source>
</evidence>
<dbReference type="EMBL" id="DQ491001">
    <property type="protein sequence ID" value="ABT13587.1"/>
    <property type="molecule type" value="Genomic_DNA"/>
</dbReference>
<organism evidence="1 2">
    <name type="scientific">Paramecium bursaria Chlorella virus MT325</name>
    <name type="common">PBCV-MT325</name>
    <dbReference type="NCBI Taxonomy" id="346932"/>
    <lineage>
        <taxon>Viruses</taxon>
        <taxon>Varidnaviria</taxon>
        <taxon>Bamfordvirae</taxon>
        <taxon>Nucleocytoviricota</taxon>
        <taxon>Megaviricetes</taxon>
        <taxon>Algavirales</taxon>
        <taxon>Phycodnaviridae</taxon>
        <taxon>Chlorovirus</taxon>
        <taxon>Chlorovirus conductrix</taxon>
        <taxon>Paramecium bursaria Chlorella virus A1</taxon>
    </lineage>
</organism>
<accession>A7ITB3</accession>
<gene>
    <name evidence="1" type="primary">m033R</name>
    <name evidence="1" type="ORF">MT325_m033R</name>
</gene>
<dbReference type="Proteomes" id="UP000246715">
    <property type="component" value="Segment"/>
</dbReference>
<evidence type="ECO:0000313" key="2">
    <source>
        <dbReference type="Proteomes" id="UP000246715"/>
    </source>
</evidence>
<proteinExistence type="predicted"/>
<protein>
    <submittedName>
        <fullName evidence="1">Uncharacterized protein m033R</fullName>
    </submittedName>
</protein>
<name>A7ITB3_PBCVM</name>
<reference evidence="1 2" key="1">
    <citation type="journal article" date="2007" name="Virology">
        <title>Sequence and annotation of the 314-kb MT325 and the 321-kb FR483 viruses that infect Chlorella Pbi.</title>
        <authorList>
            <person name="Fitzgerald L.A."/>
            <person name="Graves M.V."/>
            <person name="Li X."/>
            <person name="Feldblyum T."/>
            <person name="Hartigan J."/>
            <person name="Van Etten J.L."/>
        </authorList>
    </citation>
    <scope>NUCLEOTIDE SEQUENCE [LARGE SCALE GENOMIC DNA]</scope>
    <source>
        <strain evidence="1 2">MT325</strain>
    </source>
</reference>
<sequence length="106" mass="11945">MFAIATTFLEIVSTRGKSSKQRHQHLLIEIEVLVGNLVPLLVEVIPSVLLDGGQDCPTVAALKLVFFQTFMYIANSLSYVRFSGLFLERELVNETHLVNYNQFSIT</sequence>
<organismHost>
    <name type="scientific">Paramecium bursaria</name>
    <dbReference type="NCBI Taxonomy" id="74790"/>
</organismHost>